<feature type="transmembrane region" description="Helical" evidence="6">
    <location>
        <begin position="490"/>
        <end position="513"/>
    </location>
</feature>
<dbReference type="AlphaFoldDB" id="A0A518G3N5"/>
<dbReference type="EC" id="2.7.11.1" evidence="8"/>
<dbReference type="PROSITE" id="PS00107">
    <property type="entry name" value="PROTEIN_KINASE_ATP"/>
    <property type="match status" value="1"/>
</dbReference>
<feature type="domain" description="Protein kinase" evidence="7">
    <location>
        <begin position="63"/>
        <end position="329"/>
    </location>
</feature>
<dbReference type="PANTHER" id="PTHR43289:SF6">
    <property type="entry name" value="SERINE_THREONINE-PROTEIN KINASE NEKL-3"/>
    <property type="match status" value="1"/>
</dbReference>
<dbReference type="PANTHER" id="PTHR43289">
    <property type="entry name" value="MITOGEN-ACTIVATED PROTEIN KINASE KINASE KINASE 20-RELATED"/>
    <property type="match status" value="1"/>
</dbReference>
<dbReference type="SUPFAM" id="SSF56112">
    <property type="entry name" value="Protein kinase-like (PK-like)"/>
    <property type="match status" value="1"/>
</dbReference>
<feature type="transmembrane region" description="Helical" evidence="6">
    <location>
        <begin position="614"/>
        <end position="632"/>
    </location>
</feature>
<sequence>MTESAAELTCPRCGAAVGAAVASGICPTCLLKQAALGTADDSIPATPWRPPTVEEIASEFTQLEIMELIGHGGMGAVYKARQKSLGRLVALKILAPQHADNPDFAKRFSREGKILAEVNHSSIVTVHDFGRAGKFYFLLMEYVDGVNLRQAMTAGRLTPKQALAIVPPICEALQFAHDRGIVHRDIKPENLLLDKDGRIKIADFGIARMLRTGAGDMPLPESDDAALAVDAQAGTSSEEITREAVLGTPRYMAPEQRDEPAAVDHRADIYSLGVVLYEMLTGELPGATLQPPSRRVEIDVRLDEIVLRALDQNPEYRYRSATEFQHEVETVVSTPTDHPSQLNQSFARSVPRSTRCHVTTPQRLATFVGQLFLWRSHGRLTLDDRQLTITQGPRIYEIPLHSICDLSLGRYPMLVNPAGLNFIRFTYEVDGSTNCLIVSPTQGLIGLPSHFNDDVEDWFQHLQAATTAATGRPPVTTPTHEVWLARTSRWGLAVIPLFLLPILGVACLVWLIFEGPRTGTEAPSGTMGWTLSGILGVLALIGLLPVLLHLPFRSSFSSYTTATEQPDKTSDEARPSGALAQLFGLRSVWGLRFLMIAHLGFLGFLRNLPGLERAAGMYGFFGFIGVATLFEFRARYRHHPHLKVVSIIAALVLASPVAVFVGASILFEYQTPHATVITRNPTVHQGHFSFHHEVDCPDGWNVWLTLECVQLRMNRPEDNTPWEPNLVKRYQAKLQGKGRMRIPLDYLPSTDEARNIMLATLGQADGYASDLSPNYNVSLLTYTTESLMRVWAILQILPEGESPDSLLDTQASETVRFVMIVPPARPTLGPFEGAYSLGKVELVAMCLQGSSAQPLWKANGEPCTDELIPERGGSSSAAGKVIKEIAIRVRSETNLASKPRLRFAPEARIAAMGGSFFPPDTKREHAMLIQTIACPPEALETNVEVGIADGDWKTRLTFARHPRQHHFSGSQSGGPDGLWEGVVRTTESSGDSVPLAFSFSNRDDHETRLVYEKTDGTIVPLKGDGTDGGHGLTNSLTTLRVDEFESIEEFHVQCRRYEWLEFKNVSLQLGHRTNVEVYSTY</sequence>
<evidence type="ECO:0000256" key="3">
    <source>
        <dbReference type="ARBA" id="ARBA00022777"/>
    </source>
</evidence>
<dbReference type="InterPro" id="IPR008271">
    <property type="entry name" value="Ser/Thr_kinase_AS"/>
</dbReference>
<feature type="transmembrane region" description="Helical" evidence="6">
    <location>
        <begin position="533"/>
        <end position="552"/>
    </location>
</feature>
<dbReference type="EMBL" id="CP036298">
    <property type="protein sequence ID" value="QDV23180.1"/>
    <property type="molecule type" value="Genomic_DNA"/>
</dbReference>
<accession>A0A518G3N5</accession>
<name>A0A518G3N5_9BACT</name>
<keyword evidence="1 8" id="KW-0808">Transferase</keyword>
<dbReference type="InterPro" id="IPR011009">
    <property type="entry name" value="Kinase-like_dom_sf"/>
</dbReference>
<dbReference type="PROSITE" id="PS00108">
    <property type="entry name" value="PROTEIN_KINASE_ST"/>
    <property type="match status" value="1"/>
</dbReference>
<reference evidence="8 9" key="1">
    <citation type="submission" date="2019-02" db="EMBL/GenBank/DDBJ databases">
        <title>Deep-cultivation of Planctomycetes and their phenomic and genomic characterization uncovers novel biology.</title>
        <authorList>
            <person name="Wiegand S."/>
            <person name="Jogler M."/>
            <person name="Boedeker C."/>
            <person name="Pinto D."/>
            <person name="Vollmers J."/>
            <person name="Rivas-Marin E."/>
            <person name="Kohn T."/>
            <person name="Peeters S.H."/>
            <person name="Heuer A."/>
            <person name="Rast P."/>
            <person name="Oberbeckmann S."/>
            <person name="Bunk B."/>
            <person name="Jeske O."/>
            <person name="Meyerdierks A."/>
            <person name="Storesund J.E."/>
            <person name="Kallscheuer N."/>
            <person name="Luecker S."/>
            <person name="Lage O.M."/>
            <person name="Pohl T."/>
            <person name="Merkel B.J."/>
            <person name="Hornburger P."/>
            <person name="Mueller R.-W."/>
            <person name="Bruemmer F."/>
            <person name="Labrenz M."/>
            <person name="Spormann A.M."/>
            <person name="Op den Camp H."/>
            <person name="Overmann J."/>
            <person name="Amann R."/>
            <person name="Jetten M.S.M."/>
            <person name="Mascher T."/>
            <person name="Medema M.H."/>
            <person name="Devos D.P."/>
            <person name="Kaster A.-K."/>
            <person name="Ovreas L."/>
            <person name="Rohde M."/>
            <person name="Galperin M.Y."/>
            <person name="Jogler C."/>
        </authorList>
    </citation>
    <scope>NUCLEOTIDE SEQUENCE [LARGE SCALE GENOMIC DNA]</scope>
    <source>
        <strain evidence="8 9">Q31a</strain>
    </source>
</reference>
<protein>
    <submittedName>
        <fullName evidence="8">Serine/threonine-protein kinase PknB</fullName>
        <ecNumber evidence="8">2.7.11.1</ecNumber>
    </submittedName>
</protein>
<dbReference type="SMART" id="SM00220">
    <property type="entry name" value="S_TKc"/>
    <property type="match status" value="1"/>
</dbReference>
<feature type="transmembrane region" description="Helical" evidence="6">
    <location>
        <begin position="644"/>
        <end position="667"/>
    </location>
</feature>
<dbReference type="Proteomes" id="UP000318017">
    <property type="component" value="Chromosome"/>
</dbReference>
<dbReference type="GO" id="GO:0005524">
    <property type="term" value="F:ATP binding"/>
    <property type="evidence" value="ECO:0007669"/>
    <property type="project" value="UniProtKB-UniRule"/>
</dbReference>
<dbReference type="Gene3D" id="1.10.510.10">
    <property type="entry name" value="Transferase(Phosphotransferase) domain 1"/>
    <property type="match status" value="1"/>
</dbReference>
<dbReference type="RefSeq" id="WP_197356359.1">
    <property type="nucleotide sequence ID" value="NZ_CP036298.1"/>
</dbReference>
<keyword evidence="3 8" id="KW-0418">Kinase</keyword>
<dbReference type="GO" id="GO:0004674">
    <property type="term" value="F:protein serine/threonine kinase activity"/>
    <property type="evidence" value="ECO:0007669"/>
    <property type="project" value="UniProtKB-EC"/>
</dbReference>
<evidence type="ECO:0000256" key="1">
    <source>
        <dbReference type="ARBA" id="ARBA00022679"/>
    </source>
</evidence>
<keyword evidence="6" id="KW-1133">Transmembrane helix</keyword>
<proteinExistence type="predicted"/>
<keyword evidence="9" id="KW-1185">Reference proteome</keyword>
<dbReference type="Gene3D" id="3.30.200.20">
    <property type="entry name" value="Phosphorylase Kinase, domain 1"/>
    <property type="match status" value="1"/>
</dbReference>
<organism evidence="8 9">
    <name type="scientific">Aureliella helgolandensis</name>
    <dbReference type="NCBI Taxonomy" id="2527968"/>
    <lineage>
        <taxon>Bacteria</taxon>
        <taxon>Pseudomonadati</taxon>
        <taxon>Planctomycetota</taxon>
        <taxon>Planctomycetia</taxon>
        <taxon>Pirellulales</taxon>
        <taxon>Pirellulaceae</taxon>
        <taxon>Aureliella</taxon>
    </lineage>
</organism>
<keyword evidence="4 5" id="KW-0067">ATP-binding</keyword>
<feature type="binding site" evidence="5">
    <location>
        <position position="92"/>
    </location>
    <ligand>
        <name>ATP</name>
        <dbReference type="ChEBI" id="CHEBI:30616"/>
    </ligand>
</feature>
<evidence type="ECO:0000313" key="9">
    <source>
        <dbReference type="Proteomes" id="UP000318017"/>
    </source>
</evidence>
<dbReference type="PROSITE" id="PS50011">
    <property type="entry name" value="PROTEIN_KINASE_DOM"/>
    <property type="match status" value="1"/>
</dbReference>
<evidence type="ECO:0000256" key="4">
    <source>
        <dbReference type="ARBA" id="ARBA00022840"/>
    </source>
</evidence>
<dbReference type="KEGG" id="ahel:Q31a_14780"/>
<dbReference type="CDD" id="cd14014">
    <property type="entry name" value="STKc_PknB_like"/>
    <property type="match status" value="1"/>
</dbReference>
<evidence type="ECO:0000259" key="7">
    <source>
        <dbReference type="PROSITE" id="PS50011"/>
    </source>
</evidence>
<keyword evidence="2 5" id="KW-0547">Nucleotide-binding</keyword>
<evidence type="ECO:0000256" key="2">
    <source>
        <dbReference type="ARBA" id="ARBA00022741"/>
    </source>
</evidence>
<evidence type="ECO:0000313" key="8">
    <source>
        <dbReference type="EMBL" id="QDV23180.1"/>
    </source>
</evidence>
<gene>
    <name evidence="8" type="primary">pknB_8</name>
    <name evidence="8" type="ORF">Q31a_14780</name>
</gene>
<dbReference type="InterPro" id="IPR000719">
    <property type="entry name" value="Prot_kinase_dom"/>
</dbReference>
<keyword evidence="6" id="KW-0812">Transmembrane</keyword>
<evidence type="ECO:0000256" key="5">
    <source>
        <dbReference type="PROSITE-ProRule" id="PRU10141"/>
    </source>
</evidence>
<dbReference type="InterPro" id="IPR017441">
    <property type="entry name" value="Protein_kinase_ATP_BS"/>
</dbReference>
<dbReference type="Pfam" id="PF00069">
    <property type="entry name" value="Pkinase"/>
    <property type="match status" value="1"/>
</dbReference>
<feature type="transmembrane region" description="Helical" evidence="6">
    <location>
        <begin position="589"/>
        <end position="608"/>
    </location>
</feature>
<keyword evidence="6" id="KW-0472">Membrane</keyword>
<evidence type="ECO:0000256" key="6">
    <source>
        <dbReference type="SAM" id="Phobius"/>
    </source>
</evidence>